<accession>A0A2T4BT68</accession>
<dbReference type="Proteomes" id="UP000240760">
    <property type="component" value="Unassembled WGS sequence"/>
</dbReference>
<sequence length="156" mass="16976">MLSPPRKRQSHARWDSAAPRVLFLYHRPAAARNGMDEKFPAGSSPCPLPSYAAGTPYQHVASRGWSTGARARPCCRQTRSPESCCHGGLLGEREVQVPSDDDSVVHLAAIESTSMAAGIAVDPVAARQNTPMSALPGILHITYRNRPLKRRAQHPF</sequence>
<evidence type="ECO:0000313" key="2">
    <source>
        <dbReference type="Proteomes" id="UP000240760"/>
    </source>
</evidence>
<keyword evidence="2" id="KW-1185">Reference proteome</keyword>
<gene>
    <name evidence="1" type="ORF">M440DRAFT_1090853</name>
</gene>
<organism evidence="1 2">
    <name type="scientific">Trichoderma longibrachiatum ATCC 18648</name>
    <dbReference type="NCBI Taxonomy" id="983965"/>
    <lineage>
        <taxon>Eukaryota</taxon>
        <taxon>Fungi</taxon>
        <taxon>Dikarya</taxon>
        <taxon>Ascomycota</taxon>
        <taxon>Pezizomycotina</taxon>
        <taxon>Sordariomycetes</taxon>
        <taxon>Hypocreomycetidae</taxon>
        <taxon>Hypocreales</taxon>
        <taxon>Hypocreaceae</taxon>
        <taxon>Trichoderma</taxon>
    </lineage>
</organism>
<reference evidence="1 2" key="1">
    <citation type="submission" date="2016-07" db="EMBL/GenBank/DDBJ databases">
        <title>Multiple horizontal gene transfer events from other fungi enriched the ability of initially mycotrophic Trichoderma (Ascomycota) to feed on dead plant biomass.</title>
        <authorList>
            <consortium name="DOE Joint Genome Institute"/>
            <person name="Aerts A."/>
            <person name="Atanasova L."/>
            <person name="Chenthamara K."/>
            <person name="Zhang J."/>
            <person name="Grujic M."/>
            <person name="Henrissat B."/>
            <person name="Kuo A."/>
            <person name="Salamov A."/>
            <person name="Lipzen A."/>
            <person name="Labutti K."/>
            <person name="Barry K."/>
            <person name="Miao Y."/>
            <person name="Rahimi M.J."/>
            <person name="Shen Q."/>
            <person name="Grigoriev I.V."/>
            <person name="Kubicek C.P."/>
            <person name="Druzhinina I.S."/>
        </authorList>
    </citation>
    <scope>NUCLEOTIDE SEQUENCE [LARGE SCALE GENOMIC DNA]</scope>
    <source>
        <strain evidence="1 2">ATCC 18648</strain>
    </source>
</reference>
<dbReference type="EMBL" id="KZ679141">
    <property type="protein sequence ID" value="PTB72507.1"/>
    <property type="molecule type" value="Genomic_DNA"/>
</dbReference>
<dbReference type="AlphaFoldDB" id="A0A2T4BT68"/>
<proteinExistence type="predicted"/>
<protein>
    <submittedName>
        <fullName evidence="1">Uncharacterized protein</fullName>
    </submittedName>
</protein>
<name>A0A2T4BT68_TRILO</name>
<evidence type="ECO:0000313" key="1">
    <source>
        <dbReference type="EMBL" id="PTB72507.1"/>
    </source>
</evidence>